<dbReference type="Proteomes" id="UP000469346">
    <property type="component" value="Unassembled WGS sequence"/>
</dbReference>
<reference evidence="1 2" key="1">
    <citation type="submission" date="2020-02" db="EMBL/GenBank/DDBJ databases">
        <title>Comparative genomics of sulfur disproportionating microorganisms.</title>
        <authorList>
            <person name="Ward L.M."/>
            <person name="Bertran E."/>
            <person name="Johnston D.T."/>
        </authorList>
    </citation>
    <scope>NUCLEOTIDE SEQUENCE [LARGE SCALE GENOMIC DNA]</scope>
    <source>
        <strain evidence="1 2">DSM 100025</strain>
    </source>
</reference>
<proteinExistence type="predicted"/>
<dbReference type="AlphaFoldDB" id="A0A6N9TKL7"/>
<organism evidence="1 2">
    <name type="scientific">Dissulfurirhabdus thermomarina</name>
    <dbReference type="NCBI Taxonomy" id="1765737"/>
    <lineage>
        <taxon>Bacteria</taxon>
        <taxon>Deltaproteobacteria</taxon>
        <taxon>Dissulfurirhabdaceae</taxon>
        <taxon>Dissulfurirhabdus</taxon>
    </lineage>
</organism>
<accession>A0A6N9TKL7</accession>
<dbReference type="RefSeq" id="WP_163297967.1">
    <property type="nucleotide sequence ID" value="NZ_JAAGRR010000018.1"/>
</dbReference>
<dbReference type="EMBL" id="JAAGRR010000018">
    <property type="protein sequence ID" value="NDY41812.1"/>
    <property type="molecule type" value="Genomic_DNA"/>
</dbReference>
<sequence length="114" mass="11622">MAGAVRMPVGEVPEGAVLARDLHTPEGQLLLRAGTALTPEALAWLAEKGIDSVPVAETPEAAAEGGADMAVRAALDALAPRFRRVAGDPLMEAIRLALARHLAGHGGGEGRGTD</sequence>
<gene>
    <name evidence="1" type="ORF">G3N55_02950</name>
</gene>
<protein>
    <submittedName>
        <fullName evidence="1">Uncharacterized protein</fullName>
    </submittedName>
</protein>
<name>A0A6N9TKL7_DISTH</name>
<comment type="caution">
    <text evidence="1">The sequence shown here is derived from an EMBL/GenBank/DDBJ whole genome shotgun (WGS) entry which is preliminary data.</text>
</comment>
<evidence type="ECO:0000313" key="2">
    <source>
        <dbReference type="Proteomes" id="UP000469346"/>
    </source>
</evidence>
<keyword evidence="2" id="KW-1185">Reference proteome</keyword>
<dbReference type="Gene3D" id="3.90.105.10">
    <property type="entry name" value="Molybdopterin biosynthesis moea protein, domain 2"/>
    <property type="match status" value="1"/>
</dbReference>
<evidence type="ECO:0000313" key="1">
    <source>
        <dbReference type="EMBL" id="NDY41812.1"/>
    </source>
</evidence>